<comment type="similarity">
    <text evidence="1">Belongs to the carotenoid oxygenase family.</text>
</comment>
<organism evidence="6 7">
    <name type="scientific">Lactuca virosa</name>
    <dbReference type="NCBI Taxonomy" id="75947"/>
    <lineage>
        <taxon>Eukaryota</taxon>
        <taxon>Viridiplantae</taxon>
        <taxon>Streptophyta</taxon>
        <taxon>Embryophyta</taxon>
        <taxon>Tracheophyta</taxon>
        <taxon>Spermatophyta</taxon>
        <taxon>Magnoliopsida</taxon>
        <taxon>eudicotyledons</taxon>
        <taxon>Gunneridae</taxon>
        <taxon>Pentapetalae</taxon>
        <taxon>asterids</taxon>
        <taxon>campanulids</taxon>
        <taxon>Asterales</taxon>
        <taxon>Asteraceae</taxon>
        <taxon>Cichorioideae</taxon>
        <taxon>Cichorieae</taxon>
        <taxon>Lactucinae</taxon>
        <taxon>Lactuca</taxon>
    </lineage>
</organism>
<evidence type="ECO:0000256" key="5">
    <source>
        <dbReference type="PIRSR" id="PIRSR604294-1"/>
    </source>
</evidence>
<dbReference type="Proteomes" id="UP001157418">
    <property type="component" value="Unassembled WGS sequence"/>
</dbReference>
<keyword evidence="3" id="KW-0223">Dioxygenase</keyword>
<evidence type="ECO:0000313" key="7">
    <source>
        <dbReference type="Proteomes" id="UP001157418"/>
    </source>
</evidence>
<feature type="binding site" evidence="5">
    <location>
        <position position="297"/>
    </location>
    <ligand>
        <name>Fe cation</name>
        <dbReference type="ChEBI" id="CHEBI:24875"/>
        <note>catalytic</note>
    </ligand>
</feature>
<keyword evidence="3" id="KW-0560">Oxidoreductase</keyword>
<reference evidence="6 7" key="1">
    <citation type="submission" date="2022-01" db="EMBL/GenBank/DDBJ databases">
        <authorList>
            <person name="Xiong W."/>
            <person name="Schranz E."/>
        </authorList>
    </citation>
    <scope>NUCLEOTIDE SEQUENCE [LARGE SCALE GENOMIC DNA]</scope>
</reference>
<evidence type="ECO:0000256" key="3">
    <source>
        <dbReference type="ARBA" id="ARBA00022964"/>
    </source>
</evidence>
<dbReference type="Pfam" id="PF03055">
    <property type="entry name" value="RPE65"/>
    <property type="match status" value="1"/>
</dbReference>
<dbReference type="PANTHER" id="PTHR10543">
    <property type="entry name" value="BETA-CAROTENE DIOXYGENASE"/>
    <property type="match status" value="1"/>
</dbReference>
<dbReference type="GO" id="GO:0046872">
    <property type="term" value="F:metal ion binding"/>
    <property type="evidence" value="ECO:0007669"/>
    <property type="project" value="UniProtKB-KW"/>
</dbReference>
<feature type="binding site" evidence="5">
    <location>
        <position position="603"/>
    </location>
    <ligand>
        <name>Fe cation</name>
        <dbReference type="ChEBI" id="CHEBI:24875"/>
        <note>catalytic</note>
    </ligand>
</feature>
<name>A0AAU9PS44_9ASTR</name>
<comment type="cofactor">
    <cofactor evidence="5">
        <name>Fe(2+)</name>
        <dbReference type="ChEBI" id="CHEBI:29033"/>
    </cofactor>
    <text evidence="5">Binds 1 Fe(2+) ion per subunit.</text>
</comment>
<evidence type="ECO:0000256" key="2">
    <source>
        <dbReference type="ARBA" id="ARBA00022723"/>
    </source>
</evidence>
<dbReference type="GO" id="GO:0010436">
    <property type="term" value="F:carotenoid dioxygenase activity"/>
    <property type="evidence" value="ECO:0007669"/>
    <property type="project" value="TreeGrafter"/>
</dbReference>
<protein>
    <submittedName>
        <fullName evidence="6">Uncharacterized protein</fullName>
    </submittedName>
</protein>
<dbReference type="AlphaFoldDB" id="A0AAU9PS44"/>
<dbReference type="GO" id="GO:0016121">
    <property type="term" value="P:carotene catabolic process"/>
    <property type="evidence" value="ECO:0007669"/>
    <property type="project" value="TreeGrafter"/>
</dbReference>
<dbReference type="PANTHER" id="PTHR10543:SF125">
    <property type="entry name" value="CROCETIN DIALDEHYDE SYNTHASE"/>
    <property type="match status" value="1"/>
</dbReference>
<comment type="caution">
    <text evidence="6">The sequence shown here is derived from an EMBL/GenBank/DDBJ whole genome shotgun (WGS) entry which is preliminary data.</text>
</comment>
<dbReference type="GO" id="GO:0009570">
    <property type="term" value="C:chloroplast stroma"/>
    <property type="evidence" value="ECO:0007669"/>
    <property type="project" value="TreeGrafter"/>
</dbReference>
<evidence type="ECO:0000256" key="1">
    <source>
        <dbReference type="ARBA" id="ARBA00006787"/>
    </source>
</evidence>
<keyword evidence="7" id="KW-1185">Reference proteome</keyword>
<gene>
    <name evidence="6" type="ORF">LVIROSA_LOCUS38517</name>
</gene>
<feature type="binding site" evidence="5">
    <location>
        <position position="411"/>
    </location>
    <ligand>
        <name>Fe cation</name>
        <dbReference type="ChEBI" id="CHEBI:24875"/>
        <note>catalytic</note>
    </ligand>
</feature>
<feature type="binding site" evidence="5">
    <location>
        <position position="346"/>
    </location>
    <ligand>
        <name>Fe cation</name>
        <dbReference type="ChEBI" id="CHEBI:24875"/>
        <note>catalytic</note>
    </ligand>
</feature>
<sequence length="615" mass="68984">METLLHSMYSPLMSHKYGNFPYRINKMKSRQAQIVSILGISEGVDHGRITKRLQHQQDIPIPAIMERRRGFENTCTLIPVDSRKPSSELSLLENIFSTLDKAIIKFIDPPLHLSVDPSYILCDNFAPVDELSPTQCEVVHGFIPACLDGVYIRNGPNPQFPPSGPHHYLDGDGMVHSVRIHGGQATLCSRYVKTNKFVSEQQVKSYIVPNIIGGMQGLGSFVSRAAVFAARVVFGHYDIGKGIGVANTNIAVLGGSLYALCESDLPYAIKVRDDNGDIITLGQHDFDGKLSMNMTAHSKIDPETKEAFSFRYWGTRPYLTYFRFDANGNKQPDVPILSMKQPSLTHDLAITKKYAIIFDIQLGADPMNLIRGRQLVSVDPKKVPRIGVLPRYAKDESDMKWFEVPGFNIFHAVNAWDETDEDGGEVVVLVAPNILTVEHFLDRVDLIQASMEKVTIHFRTGVVSRQTLSTDNLEFTVINPAYVAKKNKYVYAAISEKTPMKSRMMRTIGVAKLDIEKREDNTDVHDHTVARRIYGDNCFGGEPFFVSREPKNPNSKEDDGYLVSFVHNESLGESRFLVMDAQSHSLEIVAEVKLPQRVPYGLHGIFVRDNDLNKI</sequence>
<accession>A0AAU9PS44</accession>
<keyword evidence="4 5" id="KW-0408">Iron</keyword>
<keyword evidence="2 5" id="KW-0479">Metal-binding</keyword>
<dbReference type="InterPro" id="IPR004294">
    <property type="entry name" value="Carotenoid_Oase"/>
</dbReference>
<evidence type="ECO:0000256" key="4">
    <source>
        <dbReference type="ARBA" id="ARBA00023004"/>
    </source>
</evidence>
<evidence type="ECO:0000313" key="6">
    <source>
        <dbReference type="EMBL" id="CAH1453260.1"/>
    </source>
</evidence>
<dbReference type="EMBL" id="CAKMRJ010005745">
    <property type="protein sequence ID" value="CAH1453260.1"/>
    <property type="molecule type" value="Genomic_DNA"/>
</dbReference>
<proteinExistence type="inferred from homology"/>